<dbReference type="PANTHER" id="PTHR47966">
    <property type="entry name" value="BETA-SITE APP-CLEAVING ENZYME, ISOFORM A-RELATED"/>
    <property type="match status" value="1"/>
</dbReference>
<dbReference type="AlphaFoldDB" id="S7RJ05"/>
<keyword evidence="5" id="KW-0645">Protease</keyword>
<dbReference type="Gene3D" id="2.40.70.10">
    <property type="entry name" value="Acid Proteases"/>
    <property type="match status" value="2"/>
</dbReference>
<evidence type="ECO:0000313" key="6">
    <source>
        <dbReference type="Proteomes" id="UP000030669"/>
    </source>
</evidence>
<dbReference type="GeneID" id="19309725"/>
<protein>
    <submittedName>
        <fullName evidence="5">Acid protease</fullName>
    </submittedName>
</protein>
<feature type="active site" evidence="2">
    <location>
        <position position="275"/>
    </location>
</feature>
<reference evidence="5 6" key="1">
    <citation type="journal article" date="2012" name="Science">
        <title>The Paleozoic origin of enzymatic lignin decomposition reconstructed from 31 fungal genomes.</title>
        <authorList>
            <person name="Floudas D."/>
            <person name="Binder M."/>
            <person name="Riley R."/>
            <person name="Barry K."/>
            <person name="Blanchette R.A."/>
            <person name="Henrissat B."/>
            <person name="Martinez A.T."/>
            <person name="Otillar R."/>
            <person name="Spatafora J.W."/>
            <person name="Yadav J.S."/>
            <person name="Aerts A."/>
            <person name="Benoit I."/>
            <person name="Boyd A."/>
            <person name="Carlson A."/>
            <person name="Copeland A."/>
            <person name="Coutinho P.M."/>
            <person name="de Vries R.P."/>
            <person name="Ferreira P."/>
            <person name="Findley K."/>
            <person name="Foster B."/>
            <person name="Gaskell J."/>
            <person name="Glotzer D."/>
            <person name="Gorecki P."/>
            <person name="Heitman J."/>
            <person name="Hesse C."/>
            <person name="Hori C."/>
            <person name="Igarashi K."/>
            <person name="Jurgens J.A."/>
            <person name="Kallen N."/>
            <person name="Kersten P."/>
            <person name="Kohler A."/>
            <person name="Kuees U."/>
            <person name="Kumar T.K.A."/>
            <person name="Kuo A."/>
            <person name="LaButti K."/>
            <person name="Larrondo L.F."/>
            <person name="Lindquist E."/>
            <person name="Ling A."/>
            <person name="Lombard V."/>
            <person name="Lucas S."/>
            <person name="Lundell T."/>
            <person name="Martin R."/>
            <person name="McLaughlin D.J."/>
            <person name="Morgenstern I."/>
            <person name="Morin E."/>
            <person name="Murat C."/>
            <person name="Nagy L.G."/>
            <person name="Nolan M."/>
            <person name="Ohm R.A."/>
            <person name="Patyshakuliyeva A."/>
            <person name="Rokas A."/>
            <person name="Ruiz-Duenas F.J."/>
            <person name="Sabat G."/>
            <person name="Salamov A."/>
            <person name="Samejima M."/>
            <person name="Schmutz J."/>
            <person name="Slot J.C."/>
            <person name="St John F."/>
            <person name="Stenlid J."/>
            <person name="Sun H."/>
            <person name="Sun S."/>
            <person name="Syed K."/>
            <person name="Tsang A."/>
            <person name="Wiebenga A."/>
            <person name="Young D."/>
            <person name="Pisabarro A."/>
            <person name="Eastwood D.C."/>
            <person name="Martin F."/>
            <person name="Cullen D."/>
            <person name="Grigoriev I.V."/>
            <person name="Hibbett D.S."/>
        </authorList>
    </citation>
    <scope>NUCLEOTIDE SEQUENCE [LARGE SCALE GENOMIC DNA]</scope>
    <source>
        <strain evidence="5 6">ATCC 11539</strain>
    </source>
</reference>
<dbReference type="PROSITE" id="PS51767">
    <property type="entry name" value="PEPTIDASE_A1"/>
    <property type="match status" value="1"/>
</dbReference>
<feature type="domain" description="Peptidase A1" evidence="4">
    <location>
        <begin position="68"/>
        <end position="381"/>
    </location>
</feature>
<evidence type="ECO:0000259" key="4">
    <source>
        <dbReference type="PROSITE" id="PS51767"/>
    </source>
</evidence>
<gene>
    <name evidence="5" type="ORF">GLOTRDRAFT_95481</name>
</gene>
<dbReference type="EMBL" id="KB469307">
    <property type="protein sequence ID" value="EPQ52599.1"/>
    <property type="molecule type" value="Genomic_DNA"/>
</dbReference>
<dbReference type="OMA" id="NGVGEYE"/>
<evidence type="ECO:0000256" key="2">
    <source>
        <dbReference type="PIRSR" id="PIRSR601461-1"/>
    </source>
</evidence>
<organism evidence="5 6">
    <name type="scientific">Gloeophyllum trabeum (strain ATCC 11539 / FP-39264 / Madison 617)</name>
    <name type="common">Brown rot fungus</name>
    <dbReference type="NCBI Taxonomy" id="670483"/>
    <lineage>
        <taxon>Eukaryota</taxon>
        <taxon>Fungi</taxon>
        <taxon>Dikarya</taxon>
        <taxon>Basidiomycota</taxon>
        <taxon>Agaricomycotina</taxon>
        <taxon>Agaricomycetes</taxon>
        <taxon>Gloeophyllales</taxon>
        <taxon>Gloeophyllaceae</taxon>
        <taxon>Gloeophyllum</taxon>
    </lineage>
</organism>
<dbReference type="MEROPS" id="A01.016"/>
<dbReference type="eggNOG" id="KOG1339">
    <property type="taxonomic scope" value="Eukaryota"/>
</dbReference>
<dbReference type="InterPro" id="IPR033121">
    <property type="entry name" value="PEPTIDASE_A1"/>
</dbReference>
<comment type="similarity">
    <text evidence="1">Belongs to the peptidase A1 family.</text>
</comment>
<keyword evidence="6" id="KW-1185">Reference proteome</keyword>
<dbReference type="KEGG" id="gtr:GLOTRDRAFT_95481"/>
<dbReference type="OrthoDB" id="2907552at2759"/>
<evidence type="ECO:0000313" key="5">
    <source>
        <dbReference type="EMBL" id="EPQ52599.1"/>
    </source>
</evidence>
<dbReference type="InterPro" id="IPR001461">
    <property type="entry name" value="Aspartic_peptidase_A1"/>
</dbReference>
<sequence>MVFLAAAVAFCGGLAVAYGMNTREAEGITPGRFSLPLERTSVFSSGVLSSRATTGSAPMTFYKSFGEWTCNGTFGGSQTLQLEIDTGSADLWVMSTLQSSIQLSGHAYYDSSKSSTFEAMRGYTWKVGHSGGASGSVIGTETVNIGGASVSTVIELANNVSTSLANDIGQDGFVGLGRKSNGLNTVHTSGGTYSPQKTFFENIQGSLENPIFALYLNHGASSGSIDFGYIDDTKYSGSLVDATLVDSVYWEVNSTHSKVGSTVYANTIGTTAIIDSGTTLIKVFNDTAAHLYGAIDGAQYTSNYGWIFPCTSSIPSFQMLVGDYYAIVGAGQIKWRTVGNGNCRGGVQLQSLSEDYMIFGSMILATQYMVFDPTNTRVQFGLLK</sequence>
<keyword evidence="3" id="KW-0732">Signal</keyword>
<feature type="signal peptide" evidence="3">
    <location>
        <begin position="1"/>
        <end position="19"/>
    </location>
</feature>
<name>S7RJ05_GLOTA</name>
<feature type="chain" id="PRO_5004556422" evidence="3">
    <location>
        <begin position="20"/>
        <end position="384"/>
    </location>
</feature>
<dbReference type="GO" id="GO:0004190">
    <property type="term" value="F:aspartic-type endopeptidase activity"/>
    <property type="evidence" value="ECO:0007669"/>
    <property type="project" value="InterPro"/>
</dbReference>
<dbReference type="Pfam" id="PF00026">
    <property type="entry name" value="Asp"/>
    <property type="match status" value="1"/>
</dbReference>
<dbReference type="GO" id="GO:0006508">
    <property type="term" value="P:proteolysis"/>
    <property type="evidence" value="ECO:0007669"/>
    <property type="project" value="UniProtKB-KW"/>
</dbReference>
<dbReference type="HOGENOM" id="CLU_013253_0_3_1"/>
<dbReference type="PANTHER" id="PTHR47966:SF1">
    <property type="entry name" value="ASPARTYL PROTEINASE"/>
    <property type="match status" value="1"/>
</dbReference>
<evidence type="ECO:0000256" key="1">
    <source>
        <dbReference type="ARBA" id="ARBA00007447"/>
    </source>
</evidence>
<dbReference type="Proteomes" id="UP000030669">
    <property type="component" value="Unassembled WGS sequence"/>
</dbReference>
<dbReference type="SUPFAM" id="SSF50630">
    <property type="entry name" value="Acid proteases"/>
    <property type="match status" value="1"/>
</dbReference>
<proteinExistence type="inferred from homology"/>
<keyword evidence="5" id="KW-0378">Hydrolase</keyword>
<evidence type="ECO:0000256" key="3">
    <source>
        <dbReference type="SAM" id="SignalP"/>
    </source>
</evidence>
<dbReference type="PRINTS" id="PR00792">
    <property type="entry name" value="PEPSIN"/>
</dbReference>
<dbReference type="InterPro" id="IPR021109">
    <property type="entry name" value="Peptidase_aspartic_dom_sf"/>
</dbReference>
<feature type="active site" evidence="2">
    <location>
        <position position="85"/>
    </location>
</feature>
<dbReference type="RefSeq" id="XP_007868894.1">
    <property type="nucleotide sequence ID" value="XM_007870703.1"/>
</dbReference>
<accession>S7RJ05</accession>